<gene>
    <name evidence="2" type="ORF">KP509_23G007500</name>
</gene>
<dbReference type="EMBL" id="CM035428">
    <property type="protein sequence ID" value="KAH7301003.1"/>
    <property type="molecule type" value="Genomic_DNA"/>
</dbReference>
<feature type="region of interest" description="Disordered" evidence="1">
    <location>
        <begin position="72"/>
        <end position="95"/>
    </location>
</feature>
<keyword evidence="3" id="KW-1185">Reference proteome</keyword>
<comment type="caution">
    <text evidence="2">The sequence shown here is derived from an EMBL/GenBank/DDBJ whole genome shotgun (WGS) entry which is preliminary data.</text>
</comment>
<evidence type="ECO:0000256" key="1">
    <source>
        <dbReference type="SAM" id="MobiDB-lite"/>
    </source>
</evidence>
<sequence>MDKQDDKPWGRFQSTYMREIGVPKKLQDYTCATRHGIRDAQVKSKTDVSTRFKFPTGVSSYVLDYDHGKQPALEDYGDNKQPSNDHNVKSASLPGYNTTYQDESFVLRHKDDDLHKKYKKTDEDGSHNEHIKEDPQRGESRYIFGPFNYTGTSKEGMLIQRDKVARVQNGMYHIPGYLGHQPLHNPPSATAFNKRTSEKDRMLLYDLDQYSRELWPHYKGHKPQALINVKETPSPTKQTTYGHTNYMMQRQQEWANARRLTKQRIPNQQKKGGIKTFFTQGASGTTSENGVLMAEKYYSFVRPMEGTLISFAADKALASRYFE</sequence>
<reference evidence="2 3" key="1">
    <citation type="submission" date="2021-08" db="EMBL/GenBank/DDBJ databases">
        <title>WGS assembly of Ceratopteris richardii.</title>
        <authorList>
            <person name="Marchant D.B."/>
            <person name="Chen G."/>
            <person name="Jenkins J."/>
            <person name="Shu S."/>
            <person name="Leebens-Mack J."/>
            <person name="Grimwood J."/>
            <person name="Schmutz J."/>
            <person name="Soltis P."/>
            <person name="Soltis D."/>
            <person name="Chen Z.-H."/>
        </authorList>
    </citation>
    <scope>NUCLEOTIDE SEQUENCE [LARGE SCALE GENOMIC DNA]</scope>
    <source>
        <strain evidence="2">Whitten #5841</strain>
        <tissue evidence="2">Leaf</tissue>
    </source>
</reference>
<dbReference type="AlphaFoldDB" id="A0A8T2RZ71"/>
<dbReference type="OMA" id="HQTEDHI"/>
<dbReference type="EMBL" id="CM035428">
    <property type="protein sequence ID" value="KAH7301004.1"/>
    <property type="molecule type" value="Genomic_DNA"/>
</dbReference>
<dbReference type="Proteomes" id="UP000825935">
    <property type="component" value="Chromosome 23"/>
</dbReference>
<protein>
    <submittedName>
        <fullName evidence="2">Uncharacterized protein</fullName>
    </submittedName>
</protein>
<evidence type="ECO:0000313" key="3">
    <source>
        <dbReference type="Proteomes" id="UP000825935"/>
    </source>
</evidence>
<evidence type="ECO:0000313" key="2">
    <source>
        <dbReference type="EMBL" id="KAH7301004.1"/>
    </source>
</evidence>
<dbReference type="OrthoDB" id="1877139at2759"/>
<feature type="region of interest" description="Disordered" evidence="1">
    <location>
        <begin position="118"/>
        <end position="137"/>
    </location>
</feature>
<proteinExistence type="predicted"/>
<name>A0A8T2RZ71_CERRI</name>
<organism evidence="2 3">
    <name type="scientific">Ceratopteris richardii</name>
    <name type="common">Triangle waterfern</name>
    <dbReference type="NCBI Taxonomy" id="49495"/>
    <lineage>
        <taxon>Eukaryota</taxon>
        <taxon>Viridiplantae</taxon>
        <taxon>Streptophyta</taxon>
        <taxon>Embryophyta</taxon>
        <taxon>Tracheophyta</taxon>
        <taxon>Polypodiopsida</taxon>
        <taxon>Polypodiidae</taxon>
        <taxon>Polypodiales</taxon>
        <taxon>Pteridineae</taxon>
        <taxon>Pteridaceae</taxon>
        <taxon>Parkerioideae</taxon>
        <taxon>Ceratopteris</taxon>
    </lineage>
</organism>
<accession>A0A8T2RZ71</accession>